<evidence type="ECO:0000259" key="2">
    <source>
        <dbReference type="Pfam" id="PF02195"/>
    </source>
</evidence>
<dbReference type="RefSeq" id="WP_183187911.1">
    <property type="nucleotide sequence ID" value="NZ_JACICD010000001.1"/>
</dbReference>
<dbReference type="Gene3D" id="3.90.1530.10">
    <property type="entry name" value="Conserved hypothetical protein from pyrococcus furiosus pfu- 392566-001, ParB domain"/>
    <property type="match status" value="1"/>
</dbReference>
<dbReference type="Pfam" id="PF02195">
    <property type="entry name" value="ParB_N"/>
    <property type="match status" value="1"/>
</dbReference>
<name>A0A839Z5X8_9HYPH</name>
<reference evidence="3 4" key="1">
    <citation type="submission" date="2020-08" db="EMBL/GenBank/DDBJ databases">
        <title>Genomic Encyclopedia of Type Strains, Phase IV (KMG-IV): sequencing the most valuable type-strain genomes for metagenomic binning, comparative biology and taxonomic classification.</title>
        <authorList>
            <person name="Goeker M."/>
        </authorList>
    </citation>
    <scope>NUCLEOTIDE SEQUENCE [LARGE SCALE GENOMIC DNA]</scope>
    <source>
        <strain evidence="3 4">DSM 5895</strain>
    </source>
</reference>
<feature type="region of interest" description="Disordered" evidence="1">
    <location>
        <begin position="257"/>
        <end position="276"/>
    </location>
</feature>
<sequence>MKTMNIDQLRKKAAAAKGKPTEPATVKLEDIRRDPAFQVRTGLDSANVRRLIGAYRSGTKVDPIVLAFCDDAPMPVIIDGHHRFEALEQIKQEAVDAIAVAVSRSEGRWLAAKANARHGRQLKRVELRRMFKTYVQTRQHVLRGGYSKDGRDLTGALKSYAEIAADIGVSKATVHKWMWTDFRKTALKMGGAEEFVGPGGLVEKSPEPQQEMRAFRASLSKLNTAFIDAEDYYARQEMLELLESTLASFRQQHAAEDELSTHWDGPDTTAEDAGHF</sequence>
<evidence type="ECO:0000256" key="1">
    <source>
        <dbReference type="SAM" id="MobiDB-lite"/>
    </source>
</evidence>
<evidence type="ECO:0000313" key="3">
    <source>
        <dbReference type="EMBL" id="MBB3769716.1"/>
    </source>
</evidence>
<dbReference type="InterPro" id="IPR003115">
    <property type="entry name" value="ParB_N"/>
</dbReference>
<dbReference type="Proteomes" id="UP000533469">
    <property type="component" value="Unassembled WGS sequence"/>
</dbReference>
<dbReference type="AlphaFoldDB" id="A0A839Z5X8"/>
<comment type="caution">
    <text evidence="3">The sequence shown here is derived from an EMBL/GenBank/DDBJ whole genome shotgun (WGS) entry which is preliminary data.</text>
</comment>
<feature type="domain" description="ParB-like N-terminal" evidence="2">
    <location>
        <begin position="25"/>
        <end position="110"/>
    </location>
</feature>
<dbReference type="InterPro" id="IPR036086">
    <property type="entry name" value="ParB/Sulfiredoxin_sf"/>
</dbReference>
<accession>A0A839Z5X8</accession>
<gene>
    <name evidence="3" type="ORF">FHS55_000302</name>
</gene>
<dbReference type="EMBL" id="JACICD010000001">
    <property type="protein sequence ID" value="MBB3769716.1"/>
    <property type="molecule type" value="Genomic_DNA"/>
</dbReference>
<evidence type="ECO:0000313" key="4">
    <source>
        <dbReference type="Proteomes" id="UP000533469"/>
    </source>
</evidence>
<keyword evidence="4" id="KW-1185">Reference proteome</keyword>
<dbReference type="SUPFAM" id="SSF110849">
    <property type="entry name" value="ParB/Sulfiredoxin"/>
    <property type="match status" value="1"/>
</dbReference>
<proteinExistence type="predicted"/>
<protein>
    <recommendedName>
        <fullName evidence="2">ParB-like N-terminal domain-containing protein</fullName>
    </recommendedName>
</protein>
<organism evidence="3 4">
    <name type="scientific">Ancylobacter tetraedralis</name>
    <dbReference type="NCBI Taxonomy" id="217068"/>
    <lineage>
        <taxon>Bacteria</taxon>
        <taxon>Pseudomonadati</taxon>
        <taxon>Pseudomonadota</taxon>
        <taxon>Alphaproteobacteria</taxon>
        <taxon>Hyphomicrobiales</taxon>
        <taxon>Xanthobacteraceae</taxon>
        <taxon>Ancylobacter</taxon>
    </lineage>
</organism>